<keyword evidence="2" id="KW-0472">Membrane</keyword>
<organism evidence="3 4">
    <name type="scientific">Streptomyces tibetensis</name>
    <dbReference type="NCBI Taxonomy" id="2382123"/>
    <lineage>
        <taxon>Bacteria</taxon>
        <taxon>Bacillati</taxon>
        <taxon>Actinomycetota</taxon>
        <taxon>Actinomycetes</taxon>
        <taxon>Kitasatosporales</taxon>
        <taxon>Streptomycetaceae</taxon>
        <taxon>Streptomyces</taxon>
    </lineage>
</organism>
<keyword evidence="2" id="KW-0812">Transmembrane</keyword>
<dbReference type="RefSeq" id="WP_361939349.1">
    <property type="nucleotide sequence ID" value="NZ_JBEXVS010000004.1"/>
</dbReference>
<dbReference type="SUPFAM" id="SSF53822">
    <property type="entry name" value="Periplasmic binding protein-like I"/>
    <property type="match status" value="1"/>
</dbReference>
<reference evidence="3 4" key="1">
    <citation type="submission" date="2024-10" db="EMBL/GenBank/DDBJ databases">
        <title>The Natural Products Discovery Center: Release of the First 8490 Sequenced Strains for Exploring Actinobacteria Biosynthetic Diversity.</title>
        <authorList>
            <person name="Kalkreuter E."/>
            <person name="Kautsar S.A."/>
            <person name="Yang D."/>
            <person name="Bader C.D."/>
            <person name="Teijaro C.N."/>
            <person name="Fluegel L."/>
            <person name="Davis C.M."/>
            <person name="Simpson J.R."/>
            <person name="Lauterbach L."/>
            <person name="Steele A.D."/>
            <person name="Gui C."/>
            <person name="Meng S."/>
            <person name="Li G."/>
            <person name="Viehrig K."/>
            <person name="Ye F."/>
            <person name="Su P."/>
            <person name="Kiefer A.F."/>
            <person name="Nichols A."/>
            <person name="Cepeda A.J."/>
            <person name="Yan W."/>
            <person name="Fan B."/>
            <person name="Jiang Y."/>
            <person name="Adhikari A."/>
            <person name="Zheng C.-J."/>
            <person name="Schuster L."/>
            <person name="Cowan T.M."/>
            <person name="Smanski M.J."/>
            <person name="Chevrette M.G."/>
            <person name="De Carvalho L.P.S."/>
            <person name="Shen B."/>
        </authorList>
    </citation>
    <scope>NUCLEOTIDE SEQUENCE [LARGE SCALE GENOMIC DNA]</scope>
    <source>
        <strain evidence="3 4">NPDC005497</strain>
    </source>
</reference>
<gene>
    <name evidence="3" type="ORF">ACFYQT_00765</name>
</gene>
<evidence type="ECO:0000256" key="1">
    <source>
        <dbReference type="SAM" id="MobiDB-lite"/>
    </source>
</evidence>
<dbReference type="InterPro" id="IPR028082">
    <property type="entry name" value="Peripla_BP_I"/>
</dbReference>
<accession>A0ABW6MNF4</accession>
<name>A0ABW6MNF4_9ACTN</name>
<keyword evidence="4" id="KW-1185">Reference proteome</keyword>
<dbReference type="Gene3D" id="3.40.50.2300">
    <property type="match status" value="2"/>
</dbReference>
<proteinExistence type="predicted"/>
<comment type="caution">
    <text evidence="3">The sequence shown here is derived from an EMBL/GenBank/DDBJ whole genome shotgun (WGS) entry which is preliminary data.</text>
</comment>
<dbReference type="EMBL" id="JBIAJP010000001">
    <property type="protein sequence ID" value="MFF0001982.1"/>
    <property type="molecule type" value="Genomic_DNA"/>
</dbReference>
<protein>
    <submittedName>
        <fullName evidence="3">ABC transporter substrate-binding protein</fullName>
    </submittedName>
</protein>
<feature type="region of interest" description="Disordered" evidence="1">
    <location>
        <begin position="1"/>
        <end position="24"/>
    </location>
</feature>
<evidence type="ECO:0000313" key="3">
    <source>
        <dbReference type="EMBL" id="MFF0001982.1"/>
    </source>
</evidence>
<feature type="transmembrane region" description="Helical" evidence="2">
    <location>
        <begin position="179"/>
        <end position="200"/>
    </location>
</feature>
<keyword evidence="2" id="KW-1133">Transmembrane helix</keyword>
<dbReference type="Proteomes" id="UP001601422">
    <property type="component" value="Unassembled WGS sequence"/>
</dbReference>
<evidence type="ECO:0000313" key="4">
    <source>
        <dbReference type="Proteomes" id="UP001601422"/>
    </source>
</evidence>
<sequence length="969" mass="106531">MVKDHRTPPDCPGGHDGMPGSDAGRHLQNQLEILIQDFRRSTEPPMPVFVVHAQEGRDDDAVAGLVRQLHAGQEAHGTRCALTQDAYEGATEVRRAAALVRALSDPRKWGGPKALYRRYAFPRLRLVHAIDDAVAALGDSWPAPAPGSPEAGQDQRLRLLNELAQQRWRPKNTARWRSGLPLFDMAHILPASLVTVLAALLARSEWYVAVGAGLVFLLLLTVLNYVLPGRAPIFLWLRRESRWFMTTTFLRAADQEESTEVSLLRPVRSWKAIAARAYDVAEALTAGGDFHLQLCVLALREDLRDNHRRWSWDLRGFKRPRPPMLFLPHADDRNGGIELIRAISDVRSRRSELDPLLVVAAVRNDDVPRLERSVVQAPPAPEATPPTFGVRLRTWYQEWGRNLRAEQSPSRERSVLPWVMKIPLPHDQLGPLEEGRHHLRASSRPTLARLVWALHTLVLVVALLTAATVMRADALHDRYCSASVLTANRDTRREAAPDGSTECIGIATHDVRFADWLPAPEPGDDVKALDADEGAPWTVADLEDRIARQNAGVLADHPGKYVTVVYAGPLSADASAGSSLVKGAEELAGVYLAQAVINENSSVKLRVLIANGGVDLGHQEEMAEAIAAYAAHDPTVVGVVGTGRDLKSSRATIRTLMRAGLPVVSGTNSATYLPREFANWFSLAATDEWQTRQLGLIAAQLRTPGRRQYALVLARDTARTDDLYTDEQARYGQEMLRRQGFTRLDQRRYTLSGGKPELRSHAQEICRGGRVPSVIYFAGRVEDIDPLMTQLGTEPGCAGKPLAILTGDDLSKADFAGGGQSVAPKVTLYHAALAELRTAAKGTAFYLDAAKHLPGLRGHRLRYDSPALASGQTALSHDATRALFWAATRGDRPQSRASTWVNLRSVKIEGMATGTIDFTGAPLYGDRTGHSIVLKEVRRDDDGTSDTHVLCSRIAGDTKRLTQKECRIR</sequence>
<evidence type="ECO:0000256" key="2">
    <source>
        <dbReference type="SAM" id="Phobius"/>
    </source>
</evidence>
<feature type="transmembrane region" description="Helical" evidence="2">
    <location>
        <begin position="206"/>
        <end position="227"/>
    </location>
</feature>
<feature type="transmembrane region" description="Helical" evidence="2">
    <location>
        <begin position="450"/>
        <end position="470"/>
    </location>
</feature>